<dbReference type="RefSeq" id="WP_125074450.1">
    <property type="nucleotide sequence ID" value="NZ_JBMBQV010000017.1"/>
</dbReference>
<evidence type="ECO:0000313" key="2">
    <source>
        <dbReference type="EMBL" id="VDC42916.1"/>
    </source>
</evidence>
<keyword evidence="3" id="KW-1185">Reference proteome</keyword>
<name>A0A3P5Y534_STRCB</name>
<dbReference type="Proteomes" id="UP000280759">
    <property type="component" value="Unassembled WGS sequence"/>
</dbReference>
<feature type="transmembrane region" description="Helical" evidence="1">
    <location>
        <begin position="166"/>
        <end position="185"/>
    </location>
</feature>
<dbReference type="AlphaFoldDB" id="A0A3P5Y534"/>
<organism evidence="2 3">
    <name type="scientific">Streptococcus canis</name>
    <dbReference type="NCBI Taxonomy" id="1329"/>
    <lineage>
        <taxon>Bacteria</taxon>
        <taxon>Bacillati</taxon>
        <taxon>Bacillota</taxon>
        <taxon>Bacilli</taxon>
        <taxon>Lactobacillales</taxon>
        <taxon>Streptococcaceae</taxon>
        <taxon>Streptococcus</taxon>
    </lineage>
</organism>
<evidence type="ECO:0008006" key="4">
    <source>
        <dbReference type="Google" id="ProtNLM"/>
    </source>
</evidence>
<gene>
    <name evidence="2" type="ORF">FMV2238Y02_13900</name>
</gene>
<reference evidence="2 3" key="1">
    <citation type="submission" date="2018-10" db="EMBL/GenBank/DDBJ databases">
        <authorList>
            <consortium name="Molecular Microbiology and Infection Unit (UMMI)"/>
            <person name="Machado M."/>
        </authorList>
    </citation>
    <scope>NUCLEOTIDE SEQUENCE [LARGE SCALE GENOMIC DNA]</scope>
    <source>
        <strain evidence="2">FMV2238.02</strain>
    </source>
</reference>
<feature type="transmembrane region" description="Helical" evidence="1">
    <location>
        <begin position="69"/>
        <end position="97"/>
    </location>
</feature>
<protein>
    <recommendedName>
        <fullName evidence="4">Prepilin peptidase</fullName>
    </recommendedName>
</protein>
<keyword evidence="1" id="KW-0472">Membrane</keyword>
<feature type="transmembrane region" description="Helical" evidence="1">
    <location>
        <begin position="109"/>
        <end position="125"/>
    </location>
</feature>
<sequence length="211" mass="24354">MKVFFSICCGFLLSLLFRYLLHLFPDASQEETICLANLSETHKRRLQRGYLSLTSHLQDSYRFYFSLEISLSGLLIATTMGWISTIHCYLLLFSLLLSLFDWRSQEYPFLLWLLHFGSLLLFYPLNHLSFFFLLVGLVAHFYPFSIGSGDFLYLASLGLVLKLISLIWLVQLACLAGILACLLLGVKRIPFIPYLTFGLLCIIFLESYLIY</sequence>
<evidence type="ECO:0000313" key="3">
    <source>
        <dbReference type="Proteomes" id="UP000280759"/>
    </source>
</evidence>
<accession>A0A3P5Y534</accession>
<keyword evidence="1" id="KW-1133">Transmembrane helix</keyword>
<keyword evidence="1" id="KW-0812">Transmembrane</keyword>
<feature type="transmembrane region" description="Helical" evidence="1">
    <location>
        <begin position="131"/>
        <end position="154"/>
    </location>
</feature>
<proteinExistence type="predicted"/>
<dbReference type="EMBL" id="UXEP01000018">
    <property type="protein sequence ID" value="VDC42916.1"/>
    <property type="molecule type" value="Genomic_DNA"/>
</dbReference>
<evidence type="ECO:0000256" key="1">
    <source>
        <dbReference type="SAM" id="Phobius"/>
    </source>
</evidence>
<feature type="transmembrane region" description="Helical" evidence="1">
    <location>
        <begin position="191"/>
        <end position="210"/>
    </location>
</feature>